<protein>
    <recommendedName>
        <fullName evidence="3">Chromo domain-containing protein</fullName>
    </recommendedName>
</protein>
<evidence type="ECO:0000256" key="1">
    <source>
        <dbReference type="ARBA" id="ARBA00011353"/>
    </source>
</evidence>
<dbReference type="CDD" id="cd00024">
    <property type="entry name" value="CD_CSD"/>
    <property type="match status" value="1"/>
</dbReference>
<keyword evidence="5" id="KW-1185">Reference proteome</keyword>
<dbReference type="SUPFAM" id="SSF54160">
    <property type="entry name" value="Chromo domain-like"/>
    <property type="match status" value="1"/>
</dbReference>
<evidence type="ECO:0000313" key="5">
    <source>
        <dbReference type="Proteomes" id="UP000635477"/>
    </source>
</evidence>
<gene>
    <name evidence="4" type="ORF">FZEAL_10280</name>
</gene>
<feature type="domain" description="Chromo" evidence="3">
    <location>
        <begin position="259"/>
        <end position="321"/>
    </location>
</feature>
<dbReference type="SMART" id="SM00298">
    <property type="entry name" value="CHROMO"/>
    <property type="match status" value="1"/>
</dbReference>
<sequence>MTKEPRRSCSKPLHEICTISDLSSPSSNLHIHLDPSPTISQDSTIDRQDTAQPHLCLHLDTPMTMSVNPTWAGSTVGRQLISYTRLQRLAGVAQVSPRGTNSDAFAAFPFYQRPVSARTAVEGPDPGPRHDASPARRQASLVDECLLFQGLPRDYHPYSNTQSRHRDHHPSHVSVSPVNDFTRTHGTARADITNPLDHFCTVSGFMKQHSGIYLCVDFEDDAGSEWLAEDKAQSVNELAVLNFWARLGGRGGATGFGKTQVLRILGSRQQQNGDECQYLVHWVGYSVRESAWVDREEALVTALDKVAEFGEQDVVCTSTSTWVLVTVIEDAPAWALGA</sequence>
<accession>A0A8H4XCI3</accession>
<reference evidence="4" key="2">
    <citation type="submission" date="2020-05" db="EMBL/GenBank/DDBJ databases">
        <authorList>
            <person name="Kim H.-S."/>
            <person name="Proctor R.H."/>
            <person name="Brown D.W."/>
        </authorList>
    </citation>
    <scope>NUCLEOTIDE SEQUENCE</scope>
    <source>
        <strain evidence="4">NRRL 22465</strain>
    </source>
</reference>
<organism evidence="4 5">
    <name type="scientific">Fusarium zealandicum</name>
    <dbReference type="NCBI Taxonomy" id="1053134"/>
    <lineage>
        <taxon>Eukaryota</taxon>
        <taxon>Fungi</taxon>
        <taxon>Dikarya</taxon>
        <taxon>Ascomycota</taxon>
        <taxon>Pezizomycotina</taxon>
        <taxon>Sordariomycetes</taxon>
        <taxon>Hypocreomycetidae</taxon>
        <taxon>Hypocreales</taxon>
        <taxon>Nectriaceae</taxon>
        <taxon>Fusarium</taxon>
        <taxon>Fusarium staphyleae species complex</taxon>
    </lineage>
</organism>
<evidence type="ECO:0000259" key="3">
    <source>
        <dbReference type="PROSITE" id="PS50013"/>
    </source>
</evidence>
<dbReference type="InterPro" id="IPR000953">
    <property type="entry name" value="Chromo/chromo_shadow_dom"/>
</dbReference>
<evidence type="ECO:0000256" key="2">
    <source>
        <dbReference type="SAM" id="MobiDB-lite"/>
    </source>
</evidence>
<dbReference type="GO" id="GO:0006338">
    <property type="term" value="P:chromatin remodeling"/>
    <property type="evidence" value="ECO:0007669"/>
    <property type="project" value="UniProtKB-ARBA"/>
</dbReference>
<evidence type="ECO:0000313" key="4">
    <source>
        <dbReference type="EMBL" id="KAF4969154.1"/>
    </source>
</evidence>
<dbReference type="Pfam" id="PF00385">
    <property type="entry name" value="Chromo"/>
    <property type="match status" value="1"/>
</dbReference>
<dbReference type="InterPro" id="IPR016197">
    <property type="entry name" value="Chromo-like_dom_sf"/>
</dbReference>
<feature type="region of interest" description="Disordered" evidence="2">
    <location>
        <begin position="160"/>
        <end position="180"/>
    </location>
</feature>
<dbReference type="AlphaFoldDB" id="A0A8H4XCI3"/>
<dbReference type="InterPro" id="IPR023780">
    <property type="entry name" value="Chromo_domain"/>
</dbReference>
<name>A0A8H4XCI3_9HYPO</name>
<comment type="subunit">
    <text evidence="1">Component of the NuA4 histone acetyltransferase complex.</text>
</comment>
<dbReference type="Gene3D" id="2.40.50.40">
    <property type="match status" value="1"/>
</dbReference>
<comment type="caution">
    <text evidence="4">The sequence shown here is derived from an EMBL/GenBank/DDBJ whole genome shotgun (WGS) entry which is preliminary data.</text>
</comment>
<dbReference type="EMBL" id="JABEYC010001107">
    <property type="protein sequence ID" value="KAF4969154.1"/>
    <property type="molecule type" value="Genomic_DNA"/>
</dbReference>
<reference evidence="4" key="1">
    <citation type="journal article" date="2020" name="BMC Genomics">
        <title>Correction to: Identification and distribution of gene clusters required for synthesis of sphingolipid metabolism inhibitors in diverse species of the filamentous fungus Fusarium.</title>
        <authorList>
            <person name="Kim H.S."/>
            <person name="Lohmar J.M."/>
            <person name="Busman M."/>
            <person name="Brown D.W."/>
            <person name="Naumann T.A."/>
            <person name="Divon H.H."/>
            <person name="Lysoe E."/>
            <person name="Uhlig S."/>
            <person name="Proctor R.H."/>
        </authorList>
    </citation>
    <scope>NUCLEOTIDE SEQUENCE</scope>
    <source>
        <strain evidence="4">NRRL 22465</strain>
    </source>
</reference>
<proteinExistence type="predicted"/>
<dbReference type="PROSITE" id="PS50013">
    <property type="entry name" value="CHROMO_2"/>
    <property type="match status" value="1"/>
</dbReference>
<dbReference type="Proteomes" id="UP000635477">
    <property type="component" value="Unassembled WGS sequence"/>
</dbReference>